<dbReference type="CDD" id="cd01399">
    <property type="entry name" value="GlcN6P_deaminase"/>
    <property type="match status" value="1"/>
</dbReference>
<dbReference type="EMBL" id="JACRTD010000004">
    <property type="protein sequence ID" value="MBC8585413.1"/>
    <property type="molecule type" value="Genomic_DNA"/>
</dbReference>
<dbReference type="PROSITE" id="PS01161">
    <property type="entry name" value="GLC_GALNAC_ISOMERASE"/>
    <property type="match status" value="1"/>
</dbReference>
<sequence length="262" mass="29055">MTQRFSVDKLAVSLYANRQEMGKQAAKEAGDYLRQALEIKDRLNIVFAAAPSQTEFLDCLSKEPGIDWGRIYGFHMDEYIGLPTGSTRSFSYFLKTNIFEKAPFAGVNYINGAAPDPQAECERYGDLLKEDGIDIVFMGIGENGHIAFNDPGVAKFHDQKVVKTVQLDEICRHQQVNDKCFPTLEDVPKEAITLTVPTLLSAKKLFCIVPSATKAKAVRDTLEGPVSESCPASILRIHEDASLYLEKDSARLLTQTLSKVCI</sequence>
<comment type="caution">
    <text evidence="3">The sequence shown here is derived from an EMBL/GenBank/DDBJ whole genome shotgun (WGS) entry which is preliminary data.</text>
</comment>
<evidence type="ECO:0000313" key="4">
    <source>
        <dbReference type="Proteomes" id="UP000623678"/>
    </source>
</evidence>
<dbReference type="GO" id="GO:0004342">
    <property type="term" value="F:glucosamine-6-phosphate deaminase activity"/>
    <property type="evidence" value="ECO:0007669"/>
    <property type="project" value="InterPro"/>
</dbReference>
<dbReference type="GO" id="GO:0006046">
    <property type="term" value="P:N-acetylglucosamine catabolic process"/>
    <property type="evidence" value="ECO:0007669"/>
    <property type="project" value="TreeGrafter"/>
</dbReference>
<gene>
    <name evidence="3" type="ORF">H8705_07435</name>
</gene>
<keyword evidence="1" id="KW-0119">Carbohydrate metabolism</keyword>
<dbReference type="RefSeq" id="WP_262395193.1">
    <property type="nucleotide sequence ID" value="NZ_JACRTD010000004.1"/>
</dbReference>
<dbReference type="GO" id="GO:0006043">
    <property type="term" value="P:glucosamine catabolic process"/>
    <property type="evidence" value="ECO:0007669"/>
    <property type="project" value="TreeGrafter"/>
</dbReference>
<dbReference type="InterPro" id="IPR004547">
    <property type="entry name" value="Glucosamine6P_isomerase"/>
</dbReference>
<dbReference type="GO" id="GO:0019262">
    <property type="term" value="P:N-acetylneuraminate catabolic process"/>
    <property type="evidence" value="ECO:0007669"/>
    <property type="project" value="TreeGrafter"/>
</dbReference>
<protein>
    <submittedName>
        <fullName evidence="3">Glucosamine-6-phosphate deaminase</fullName>
    </submittedName>
</protein>
<dbReference type="Proteomes" id="UP000623678">
    <property type="component" value="Unassembled WGS sequence"/>
</dbReference>
<name>A0A926ENX0_9FIRM</name>
<feature type="domain" description="Glucosamine/galactosamine-6-phosphate isomerase" evidence="2">
    <location>
        <begin position="17"/>
        <end position="237"/>
    </location>
</feature>
<dbReference type="SUPFAM" id="SSF100950">
    <property type="entry name" value="NagB/RpiA/CoA transferase-like"/>
    <property type="match status" value="1"/>
</dbReference>
<evidence type="ECO:0000313" key="3">
    <source>
        <dbReference type="EMBL" id="MBC8585413.1"/>
    </source>
</evidence>
<dbReference type="GO" id="GO:0005975">
    <property type="term" value="P:carbohydrate metabolic process"/>
    <property type="evidence" value="ECO:0007669"/>
    <property type="project" value="InterPro"/>
</dbReference>
<proteinExistence type="predicted"/>
<dbReference type="GO" id="GO:0042802">
    <property type="term" value="F:identical protein binding"/>
    <property type="evidence" value="ECO:0007669"/>
    <property type="project" value="TreeGrafter"/>
</dbReference>
<organism evidence="3 4">
    <name type="scientific">Youxingia wuxianensis</name>
    <dbReference type="NCBI Taxonomy" id="2763678"/>
    <lineage>
        <taxon>Bacteria</taxon>
        <taxon>Bacillati</taxon>
        <taxon>Bacillota</taxon>
        <taxon>Clostridia</taxon>
        <taxon>Eubacteriales</taxon>
        <taxon>Oscillospiraceae</taxon>
        <taxon>Youxingia</taxon>
    </lineage>
</organism>
<accession>A0A926ENX0</accession>
<dbReference type="InterPro" id="IPR006148">
    <property type="entry name" value="Glc/Gal-6P_isomerase"/>
</dbReference>
<evidence type="ECO:0000259" key="2">
    <source>
        <dbReference type="Pfam" id="PF01182"/>
    </source>
</evidence>
<dbReference type="PANTHER" id="PTHR11280:SF6">
    <property type="entry name" value="GLUCOSAMINE-6-PHOSPHATE ISOMERASE NAGB"/>
    <property type="match status" value="1"/>
</dbReference>
<dbReference type="PANTHER" id="PTHR11280">
    <property type="entry name" value="GLUCOSAMINE-6-PHOSPHATE ISOMERASE"/>
    <property type="match status" value="1"/>
</dbReference>
<dbReference type="AlphaFoldDB" id="A0A926ENX0"/>
<keyword evidence="4" id="KW-1185">Reference proteome</keyword>
<reference evidence="3" key="1">
    <citation type="submission" date="2020-08" db="EMBL/GenBank/DDBJ databases">
        <title>Genome public.</title>
        <authorList>
            <person name="Liu C."/>
            <person name="Sun Q."/>
        </authorList>
    </citation>
    <scope>NUCLEOTIDE SEQUENCE</scope>
    <source>
        <strain evidence="3">NSJ-64</strain>
    </source>
</reference>
<evidence type="ECO:0000256" key="1">
    <source>
        <dbReference type="ARBA" id="ARBA00023277"/>
    </source>
</evidence>
<dbReference type="InterPro" id="IPR037171">
    <property type="entry name" value="NagB/RpiA_transferase-like"/>
</dbReference>
<dbReference type="GO" id="GO:0005737">
    <property type="term" value="C:cytoplasm"/>
    <property type="evidence" value="ECO:0007669"/>
    <property type="project" value="TreeGrafter"/>
</dbReference>
<dbReference type="Pfam" id="PF01182">
    <property type="entry name" value="Glucosamine_iso"/>
    <property type="match status" value="1"/>
</dbReference>
<dbReference type="Gene3D" id="3.40.50.1360">
    <property type="match status" value="1"/>
</dbReference>
<dbReference type="InterPro" id="IPR018321">
    <property type="entry name" value="Glucosamine6P_isomerase_CS"/>
</dbReference>